<sequence length="75" mass="8568">MSVCEGRESEKDENQGLWASDLRWSLWDVALKSTQPERPRGVVVVRHSQIDKPERPRGVAVVTSLWSWSDFVSSL</sequence>
<proteinExistence type="predicted"/>
<dbReference type="EMBL" id="QGKX02000095">
    <property type="protein sequence ID" value="KAF3573060.1"/>
    <property type="molecule type" value="Genomic_DNA"/>
</dbReference>
<organism evidence="1 2">
    <name type="scientific">Brassica cretica</name>
    <name type="common">Mustard</name>
    <dbReference type="NCBI Taxonomy" id="69181"/>
    <lineage>
        <taxon>Eukaryota</taxon>
        <taxon>Viridiplantae</taxon>
        <taxon>Streptophyta</taxon>
        <taxon>Embryophyta</taxon>
        <taxon>Tracheophyta</taxon>
        <taxon>Spermatophyta</taxon>
        <taxon>Magnoliopsida</taxon>
        <taxon>eudicotyledons</taxon>
        <taxon>Gunneridae</taxon>
        <taxon>Pentapetalae</taxon>
        <taxon>rosids</taxon>
        <taxon>malvids</taxon>
        <taxon>Brassicales</taxon>
        <taxon>Brassicaceae</taxon>
        <taxon>Brassiceae</taxon>
        <taxon>Brassica</taxon>
    </lineage>
</organism>
<reference evidence="1" key="1">
    <citation type="submission" date="2019-12" db="EMBL/GenBank/DDBJ databases">
        <title>Genome sequencing and annotation of Brassica cretica.</title>
        <authorList>
            <person name="Studholme D.J."/>
            <person name="Sarris P."/>
        </authorList>
    </citation>
    <scope>NUCLEOTIDE SEQUENCE</scope>
    <source>
        <strain evidence="1">PFS-109/04</strain>
        <tissue evidence="1">Leaf</tissue>
    </source>
</reference>
<accession>A0A8S9RJN4</accession>
<dbReference type="Proteomes" id="UP000712600">
    <property type="component" value="Unassembled WGS sequence"/>
</dbReference>
<evidence type="ECO:0000313" key="2">
    <source>
        <dbReference type="Proteomes" id="UP000712600"/>
    </source>
</evidence>
<comment type="caution">
    <text evidence="1">The sequence shown here is derived from an EMBL/GenBank/DDBJ whole genome shotgun (WGS) entry which is preliminary data.</text>
</comment>
<protein>
    <submittedName>
        <fullName evidence="1">Uncharacterized protein</fullName>
    </submittedName>
</protein>
<name>A0A8S9RJN4_BRACR</name>
<evidence type="ECO:0000313" key="1">
    <source>
        <dbReference type="EMBL" id="KAF3573060.1"/>
    </source>
</evidence>
<dbReference type="AlphaFoldDB" id="A0A8S9RJN4"/>
<gene>
    <name evidence="1" type="ORF">F2Q69_00061025</name>
</gene>